<comment type="caution">
    <text evidence="3">The sequence shown here is derived from an EMBL/GenBank/DDBJ whole genome shotgun (WGS) entry which is preliminary data.</text>
</comment>
<sequence length="214" mass="24408">MELKKKKLMEHISIIPDYRQAWKVEHKLSDILLLTICAVISGAEGWEDIEDFGETHPDSTMHSLVIGQIKTDEKSNEITAIPKLLNILDIKGKIITTDAMGCQKDIAEKIQKQGGDYLFAVKGNQGRLNKAFEEKFPLKELNNPEHDSYAISEKSHGREEIRLHIVCDAPDELIDFTFEWKGLKKLCVAVSFRSIIAEQKKRTRNDGQILYQLC</sequence>
<organism evidence="3 4">
    <name type="scientific">Escherichia coli ISC7</name>
    <dbReference type="NCBI Taxonomy" id="1432555"/>
    <lineage>
        <taxon>Bacteria</taxon>
        <taxon>Pseudomonadati</taxon>
        <taxon>Pseudomonadota</taxon>
        <taxon>Gammaproteobacteria</taxon>
        <taxon>Enterobacterales</taxon>
        <taxon>Enterobacteriaceae</taxon>
        <taxon>Escherichia</taxon>
    </lineage>
</organism>
<dbReference type="Pfam" id="PF13808">
    <property type="entry name" value="DDE_Tnp_1_assoc"/>
    <property type="match status" value="1"/>
</dbReference>
<dbReference type="InterPro" id="IPR051698">
    <property type="entry name" value="Transposase_11-like"/>
</dbReference>
<dbReference type="PANTHER" id="PTHR30298">
    <property type="entry name" value="H REPEAT-ASSOCIATED PREDICTED TRANSPOSASE"/>
    <property type="match status" value="1"/>
</dbReference>
<evidence type="ECO:0000313" key="4">
    <source>
        <dbReference type="Proteomes" id="UP000019199"/>
    </source>
</evidence>
<dbReference type="InterPro" id="IPR032806">
    <property type="entry name" value="YbfD_N"/>
</dbReference>
<dbReference type="NCBIfam" id="NF033564">
    <property type="entry name" value="transpos_ISAs1"/>
    <property type="match status" value="1"/>
</dbReference>
<dbReference type="InterPro" id="IPR047647">
    <property type="entry name" value="ISAs1_transpos"/>
</dbReference>
<comment type="similarity">
    <text evidence="1">Belongs to the transposase 11 family.</text>
</comment>
<dbReference type="AlphaFoldDB" id="W1FA53"/>
<accession>W1FA53</accession>
<feature type="domain" description="H repeat-associated protein N-terminal" evidence="2">
    <location>
        <begin position="10"/>
        <end position="62"/>
    </location>
</feature>
<name>W1FA53_ECOLX</name>
<dbReference type="PANTHER" id="PTHR30298:SF0">
    <property type="entry name" value="PROTEIN YBFL-RELATED"/>
    <property type="match status" value="1"/>
</dbReference>
<reference evidence="3 4" key="1">
    <citation type="submission" date="2013-10" db="EMBL/GenBank/DDBJ databases">
        <title>Antibiotic resistance diversity of beta-lactamase producers in the General Hospital Vienna.</title>
        <authorList>
            <person name="Barisic I."/>
            <person name="Mitteregger D."/>
            <person name="Hirschl A.M."/>
            <person name="Noehammer C."/>
            <person name="Wiesinger-Mayr H."/>
        </authorList>
    </citation>
    <scope>NUCLEOTIDE SEQUENCE [LARGE SCALE GENOMIC DNA]</scope>
    <source>
        <strain evidence="3 4">ISC7</strain>
    </source>
</reference>
<evidence type="ECO:0000256" key="1">
    <source>
        <dbReference type="ARBA" id="ARBA00010075"/>
    </source>
</evidence>
<dbReference type="GO" id="GO:0004803">
    <property type="term" value="F:transposase activity"/>
    <property type="evidence" value="ECO:0007669"/>
    <property type="project" value="InterPro"/>
</dbReference>
<evidence type="ECO:0000259" key="2">
    <source>
        <dbReference type="Pfam" id="PF13808"/>
    </source>
</evidence>
<protein>
    <submittedName>
        <fullName evidence="3">Mobile element protein</fullName>
    </submittedName>
</protein>
<proteinExistence type="inferred from homology"/>
<dbReference type="GO" id="GO:0003677">
    <property type="term" value="F:DNA binding"/>
    <property type="evidence" value="ECO:0007669"/>
    <property type="project" value="InterPro"/>
</dbReference>
<dbReference type="EMBL" id="CBWN010000176">
    <property type="protein sequence ID" value="CDL29947.1"/>
    <property type="molecule type" value="Genomic_DNA"/>
</dbReference>
<evidence type="ECO:0000313" key="3">
    <source>
        <dbReference type="EMBL" id="CDL29947.1"/>
    </source>
</evidence>
<dbReference type="Proteomes" id="UP000019199">
    <property type="component" value="Unassembled WGS sequence"/>
</dbReference>
<dbReference type="GO" id="GO:0006313">
    <property type="term" value="P:DNA transposition"/>
    <property type="evidence" value="ECO:0007669"/>
    <property type="project" value="InterPro"/>
</dbReference>